<dbReference type="CDD" id="cd05289">
    <property type="entry name" value="MDR_like_2"/>
    <property type="match status" value="1"/>
</dbReference>
<keyword evidence="8" id="KW-1185">Reference proteome</keyword>
<dbReference type="GO" id="GO:0005737">
    <property type="term" value="C:cytoplasm"/>
    <property type="evidence" value="ECO:0007669"/>
    <property type="project" value="UniProtKB-SubCell"/>
</dbReference>
<dbReference type="PANTHER" id="PTHR44154">
    <property type="entry name" value="QUINONE OXIDOREDUCTASE"/>
    <property type="match status" value="1"/>
</dbReference>
<sequence length="319" mass="32622">MSRPDMRAVVIDSFGGPEVLRLTRLPRPVPGPGEVQVRVAAAGVDPEDCRARRGRGAVRIPRFPAVLGWGVAGTVAATGPGVHAFAVGDRVFGMPAFPRLAGAYAEYVTAHVNELAALPEEVAFREAAGATAAALTAWQALFCAGGLRAGQRVLVAAASGGVGHLAVQLARWAGAEAVGAAPPGDHAFVKGLGAGQVVDDSEGVAAWQGVPFDVVVDAHGDVGEAAVRLLRPGGVLVSAAAVDADRFRAQGRVARTVLVHPEGRQLDRVAALLRSGELRVHVDRAFRLPEVAAAHVHVERGARGSVVLEASDGGAAAPA</sequence>
<comment type="subcellular location">
    <subcellularLocation>
        <location evidence="1">Cytoplasm</location>
    </subcellularLocation>
</comment>
<dbReference type="SMART" id="SM00829">
    <property type="entry name" value="PKS_ER"/>
    <property type="match status" value="1"/>
</dbReference>
<evidence type="ECO:0000256" key="5">
    <source>
        <dbReference type="ARBA" id="ARBA00022884"/>
    </source>
</evidence>
<evidence type="ECO:0000313" key="7">
    <source>
        <dbReference type="EMBL" id="KUP97011.1"/>
    </source>
</evidence>
<keyword evidence="4" id="KW-0521">NADP</keyword>
<dbReference type="AlphaFoldDB" id="A0A147KIA7"/>
<evidence type="ECO:0000256" key="4">
    <source>
        <dbReference type="ARBA" id="ARBA00022857"/>
    </source>
</evidence>
<gene>
    <name evidence="7" type="ORF">AC529_09155</name>
</gene>
<dbReference type="InterPro" id="IPR020843">
    <property type="entry name" value="ER"/>
</dbReference>
<dbReference type="SUPFAM" id="SSF50129">
    <property type="entry name" value="GroES-like"/>
    <property type="match status" value="1"/>
</dbReference>
<dbReference type="SUPFAM" id="SSF51735">
    <property type="entry name" value="NAD(P)-binding Rossmann-fold domains"/>
    <property type="match status" value="1"/>
</dbReference>
<dbReference type="RefSeq" id="WP_083947847.1">
    <property type="nucleotide sequence ID" value="NZ_KQ950180.1"/>
</dbReference>
<name>A0A147KIA7_THECS</name>
<evidence type="ECO:0000259" key="6">
    <source>
        <dbReference type="SMART" id="SM00829"/>
    </source>
</evidence>
<comment type="subunit">
    <text evidence="2">Homotetramer.</text>
</comment>
<evidence type="ECO:0000256" key="3">
    <source>
        <dbReference type="ARBA" id="ARBA00022490"/>
    </source>
</evidence>
<comment type="caution">
    <text evidence="7">The sequence shown here is derived from an EMBL/GenBank/DDBJ whole genome shotgun (WGS) entry which is preliminary data.</text>
</comment>
<dbReference type="InterPro" id="IPR002364">
    <property type="entry name" value="Quin_OxRdtase/zeta-crystal_CS"/>
</dbReference>
<evidence type="ECO:0000256" key="2">
    <source>
        <dbReference type="ARBA" id="ARBA00011881"/>
    </source>
</evidence>
<dbReference type="Pfam" id="PF08240">
    <property type="entry name" value="ADH_N"/>
    <property type="match status" value="1"/>
</dbReference>
<dbReference type="InterPro" id="IPR051603">
    <property type="entry name" value="Zinc-ADH_QOR/CCCR"/>
</dbReference>
<dbReference type="Gene3D" id="3.40.50.720">
    <property type="entry name" value="NAD(P)-binding Rossmann-like Domain"/>
    <property type="match status" value="1"/>
</dbReference>
<dbReference type="GO" id="GO:0016491">
    <property type="term" value="F:oxidoreductase activity"/>
    <property type="evidence" value="ECO:0007669"/>
    <property type="project" value="InterPro"/>
</dbReference>
<dbReference type="PROSITE" id="PS01162">
    <property type="entry name" value="QOR_ZETA_CRYSTAL"/>
    <property type="match status" value="1"/>
</dbReference>
<dbReference type="Proteomes" id="UP000074382">
    <property type="component" value="Unassembled WGS sequence"/>
</dbReference>
<dbReference type="OrthoDB" id="2665481at2"/>
<dbReference type="Pfam" id="PF13602">
    <property type="entry name" value="ADH_zinc_N_2"/>
    <property type="match status" value="1"/>
</dbReference>
<dbReference type="PATRIC" id="fig|665004.4.peg.292"/>
<protein>
    <recommendedName>
        <fullName evidence="6">Enoyl reductase (ER) domain-containing protein</fullName>
    </recommendedName>
</protein>
<keyword evidence="5" id="KW-0694">RNA-binding</keyword>
<keyword evidence="3" id="KW-0963">Cytoplasm</keyword>
<reference evidence="8" key="1">
    <citation type="journal article" date="2017" name="Acta Aliment.">
        <title>Plant polysaccharide degrading enzyme system of Thermpbifida cellulosilytica TB100 revealed by de novo genome project data.</title>
        <authorList>
            <person name="Toth A."/>
            <person name="Baka E."/>
            <person name="Luzics S."/>
            <person name="Bata-Vidacs I."/>
            <person name="Nagy I."/>
            <person name="Balint B."/>
            <person name="Herceg R."/>
            <person name="Olasz F."/>
            <person name="Wilk T."/>
            <person name="Nagy T."/>
            <person name="Kriszt B."/>
            <person name="Nagy I."/>
            <person name="Kukolya J."/>
        </authorList>
    </citation>
    <scope>NUCLEOTIDE SEQUENCE [LARGE SCALE GENOMIC DNA]</scope>
    <source>
        <strain evidence="8">TB100</strain>
    </source>
</reference>
<accession>A0A147KIA7</accession>
<dbReference type="GO" id="GO:0008270">
    <property type="term" value="F:zinc ion binding"/>
    <property type="evidence" value="ECO:0007669"/>
    <property type="project" value="InterPro"/>
</dbReference>
<organism evidence="7 8">
    <name type="scientific">Thermobifida cellulosilytica TB100</name>
    <dbReference type="NCBI Taxonomy" id="665004"/>
    <lineage>
        <taxon>Bacteria</taxon>
        <taxon>Bacillati</taxon>
        <taxon>Actinomycetota</taxon>
        <taxon>Actinomycetes</taxon>
        <taxon>Streptosporangiales</taxon>
        <taxon>Nocardiopsidaceae</taxon>
        <taxon>Thermobifida</taxon>
    </lineage>
</organism>
<dbReference type="InterPro" id="IPR011032">
    <property type="entry name" value="GroES-like_sf"/>
</dbReference>
<dbReference type="STRING" id="665004.AC529_09155"/>
<feature type="domain" description="Enoyl reductase (ER)" evidence="6">
    <location>
        <begin position="15"/>
        <end position="308"/>
    </location>
</feature>
<dbReference type="InterPro" id="IPR036291">
    <property type="entry name" value="NAD(P)-bd_dom_sf"/>
</dbReference>
<dbReference type="GO" id="GO:0003723">
    <property type="term" value="F:RNA binding"/>
    <property type="evidence" value="ECO:0007669"/>
    <property type="project" value="UniProtKB-KW"/>
</dbReference>
<evidence type="ECO:0000313" key="8">
    <source>
        <dbReference type="Proteomes" id="UP000074382"/>
    </source>
</evidence>
<proteinExistence type="predicted"/>
<dbReference type="Gene3D" id="3.90.180.10">
    <property type="entry name" value="Medium-chain alcohol dehydrogenases, catalytic domain"/>
    <property type="match status" value="1"/>
</dbReference>
<dbReference type="EMBL" id="LGEM01000048">
    <property type="protein sequence ID" value="KUP97011.1"/>
    <property type="molecule type" value="Genomic_DNA"/>
</dbReference>
<evidence type="ECO:0000256" key="1">
    <source>
        <dbReference type="ARBA" id="ARBA00004496"/>
    </source>
</evidence>
<dbReference type="InterPro" id="IPR013154">
    <property type="entry name" value="ADH-like_N"/>
</dbReference>
<dbReference type="PANTHER" id="PTHR44154:SF1">
    <property type="entry name" value="QUINONE OXIDOREDUCTASE"/>
    <property type="match status" value="1"/>
</dbReference>